<comment type="subcellular location">
    <subcellularLocation>
        <location evidence="1 7">Cytoplasm</location>
    </subcellularLocation>
</comment>
<dbReference type="Pfam" id="PF01895">
    <property type="entry name" value="PhoU"/>
    <property type="match status" value="2"/>
</dbReference>
<comment type="caution">
    <text evidence="9">The sequence shown here is derived from an EMBL/GenBank/DDBJ whole genome shotgun (WGS) entry which is preliminary data.</text>
</comment>
<evidence type="ECO:0000313" key="9">
    <source>
        <dbReference type="EMBL" id="MBB6645151.1"/>
    </source>
</evidence>
<dbReference type="Proteomes" id="UP000546257">
    <property type="component" value="Unassembled WGS sequence"/>
</dbReference>
<comment type="subunit">
    <text evidence="3 7">Homodimer.</text>
</comment>
<evidence type="ECO:0000256" key="4">
    <source>
        <dbReference type="ARBA" id="ARBA00022448"/>
    </source>
</evidence>
<evidence type="ECO:0000256" key="1">
    <source>
        <dbReference type="ARBA" id="ARBA00004496"/>
    </source>
</evidence>
<sequence length="228" mass="24726">MTRRDFQASLNALRSDVAEMGELVVDRLDQALAALDSGDADAAAAVAGGDDDVNQLYLELESACIDLFALQQPVASDLRFVAASFKILTDLERVGDLAANLAGYVRDADDRYLPDMDLTHIGRRASDLVADAIDAYVESDAAACREIATRDDEIDTLCHTAGQRVVRELIRERSADGDDGGAWDVEAVLNDVSRVLLTVRDLERIADHGVNIAARTLYAVDSDPELIY</sequence>
<dbReference type="GO" id="GO:0030643">
    <property type="term" value="P:intracellular phosphate ion homeostasis"/>
    <property type="evidence" value="ECO:0007669"/>
    <property type="project" value="InterPro"/>
</dbReference>
<dbReference type="EMBL" id="JACKXD010000001">
    <property type="protein sequence ID" value="MBB6645151.1"/>
    <property type="molecule type" value="Genomic_DNA"/>
</dbReference>
<dbReference type="InterPro" id="IPR038078">
    <property type="entry name" value="PhoU-like_sf"/>
</dbReference>
<dbReference type="GO" id="GO:0045936">
    <property type="term" value="P:negative regulation of phosphate metabolic process"/>
    <property type="evidence" value="ECO:0007669"/>
    <property type="project" value="InterPro"/>
</dbReference>
<dbReference type="FunFam" id="1.20.58.220:FF:000004">
    <property type="entry name" value="Phosphate-specific transport system accessory protein PhoU"/>
    <property type="match status" value="1"/>
</dbReference>
<evidence type="ECO:0000256" key="6">
    <source>
        <dbReference type="ARBA" id="ARBA00022592"/>
    </source>
</evidence>
<evidence type="ECO:0000259" key="8">
    <source>
        <dbReference type="Pfam" id="PF01895"/>
    </source>
</evidence>
<dbReference type="PANTHER" id="PTHR42930:SF3">
    <property type="entry name" value="PHOSPHATE-SPECIFIC TRANSPORT SYSTEM ACCESSORY PROTEIN PHOU"/>
    <property type="match status" value="1"/>
</dbReference>
<dbReference type="PIRSF" id="PIRSF003107">
    <property type="entry name" value="PhoU"/>
    <property type="match status" value="1"/>
</dbReference>
<keyword evidence="6 7" id="KW-0592">Phosphate transport</keyword>
<feature type="domain" description="PhoU" evidence="8">
    <location>
        <begin position="119"/>
        <end position="215"/>
    </location>
</feature>
<dbReference type="SUPFAM" id="SSF109755">
    <property type="entry name" value="PhoU-like"/>
    <property type="match status" value="1"/>
</dbReference>
<reference evidence="9 10" key="1">
    <citation type="submission" date="2020-08" db="EMBL/GenBank/DDBJ databases">
        <authorList>
            <person name="Seo M.-J."/>
        </authorList>
    </citation>
    <scope>NUCLEOTIDE SEQUENCE [LARGE SCALE GENOMIC DNA]</scope>
    <source>
        <strain evidence="9 10">MBLA0160</strain>
    </source>
</reference>
<keyword evidence="10" id="KW-1185">Reference proteome</keyword>
<evidence type="ECO:0000256" key="3">
    <source>
        <dbReference type="ARBA" id="ARBA00011738"/>
    </source>
</evidence>
<comment type="function">
    <text evidence="7">Plays a role in the regulation of phosphate uptake.</text>
</comment>
<accession>A0A7J9SJG6</accession>
<protein>
    <recommendedName>
        <fullName evidence="7">Phosphate-specific transport system accessory protein PhoU</fullName>
    </recommendedName>
</protein>
<evidence type="ECO:0000256" key="5">
    <source>
        <dbReference type="ARBA" id="ARBA00022490"/>
    </source>
</evidence>
<keyword evidence="5 7" id="KW-0963">Cytoplasm</keyword>
<dbReference type="AlphaFoldDB" id="A0A7J9SJG6"/>
<dbReference type="NCBIfam" id="TIGR02135">
    <property type="entry name" value="phoU_full"/>
    <property type="match status" value="1"/>
</dbReference>
<comment type="similarity">
    <text evidence="2 7">Belongs to the PhoU family.</text>
</comment>
<dbReference type="RefSeq" id="WP_185191526.1">
    <property type="nucleotide sequence ID" value="NZ_JACKXD010000001.1"/>
</dbReference>
<feature type="domain" description="PhoU" evidence="8">
    <location>
        <begin position="18"/>
        <end position="104"/>
    </location>
</feature>
<name>A0A7J9SJG6_9EURY</name>
<dbReference type="InterPro" id="IPR028366">
    <property type="entry name" value="PhoU"/>
</dbReference>
<proteinExistence type="inferred from homology"/>
<evidence type="ECO:0000256" key="7">
    <source>
        <dbReference type="PIRNR" id="PIRNR003107"/>
    </source>
</evidence>
<dbReference type="GO" id="GO:0005737">
    <property type="term" value="C:cytoplasm"/>
    <property type="evidence" value="ECO:0007669"/>
    <property type="project" value="UniProtKB-SubCell"/>
</dbReference>
<dbReference type="Gene3D" id="1.20.58.220">
    <property type="entry name" value="Phosphate transport system protein phou homolog 2, domain 2"/>
    <property type="match status" value="1"/>
</dbReference>
<dbReference type="PANTHER" id="PTHR42930">
    <property type="entry name" value="PHOSPHATE-SPECIFIC TRANSPORT SYSTEM ACCESSORY PROTEIN PHOU"/>
    <property type="match status" value="1"/>
</dbReference>
<dbReference type="InterPro" id="IPR026022">
    <property type="entry name" value="PhoU_dom"/>
</dbReference>
<gene>
    <name evidence="9" type="primary">phoU</name>
    <name evidence="9" type="ORF">H5V44_02355</name>
</gene>
<evidence type="ECO:0000313" key="10">
    <source>
        <dbReference type="Proteomes" id="UP000546257"/>
    </source>
</evidence>
<organism evidence="9 10">
    <name type="scientific">Halobellus ruber</name>
    <dbReference type="NCBI Taxonomy" id="2761102"/>
    <lineage>
        <taxon>Archaea</taxon>
        <taxon>Methanobacteriati</taxon>
        <taxon>Methanobacteriota</taxon>
        <taxon>Stenosarchaea group</taxon>
        <taxon>Halobacteria</taxon>
        <taxon>Halobacteriales</taxon>
        <taxon>Haloferacaceae</taxon>
        <taxon>Halobellus</taxon>
    </lineage>
</organism>
<evidence type="ECO:0000256" key="2">
    <source>
        <dbReference type="ARBA" id="ARBA00008107"/>
    </source>
</evidence>
<dbReference type="GO" id="GO:0006817">
    <property type="term" value="P:phosphate ion transport"/>
    <property type="evidence" value="ECO:0007669"/>
    <property type="project" value="UniProtKB-KW"/>
</dbReference>
<keyword evidence="4 7" id="KW-0813">Transport</keyword>